<dbReference type="OrthoDB" id="3035462at2"/>
<name>A0A0A3HQX8_9BACL</name>
<reference evidence="1 2" key="1">
    <citation type="submission" date="2014-02" db="EMBL/GenBank/DDBJ databases">
        <title>Draft genome sequence of Lysinibacillus manganicus DSM 26584T.</title>
        <authorList>
            <person name="Zhang F."/>
            <person name="Wang G."/>
            <person name="Zhang L."/>
        </authorList>
    </citation>
    <scope>NUCLEOTIDE SEQUENCE [LARGE SCALE GENOMIC DNA]</scope>
    <source>
        <strain evidence="1 2">DSM 26584</strain>
    </source>
</reference>
<dbReference type="eggNOG" id="ENOG5033CNB">
    <property type="taxonomic scope" value="Bacteria"/>
</dbReference>
<proteinExistence type="predicted"/>
<dbReference type="EMBL" id="JPVN01000033">
    <property type="protein sequence ID" value="KGR75011.1"/>
    <property type="molecule type" value="Genomic_DNA"/>
</dbReference>
<dbReference type="AlphaFoldDB" id="A0A0A3HQX8"/>
<protein>
    <submittedName>
        <fullName evidence="1">Uncharacterized protein</fullName>
    </submittedName>
</protein>
<organism evidence="1 2">
    <name type="scientific">Ureibacillus manganicus DSM 26584</name>
    <dbReference type="NCBI Taxonomy" id="1384049"/>
    <lineage>
        <taxon>Bacteria</taxon>
        <taxon>Bacillati</taxon>
        <taxon>Bacillota</taxon>
        <taxon>Bacilli</taxon>
        <taxon>Bacillales</taxon>
        <taxon>Caryophanaceae</taxon>
        <taxon>Ureibacillus</taxon>
    </lineage>
</organism>
<gene>
    <name evidence="1" type="ORF">CD29_18260</name>
</gene>
<evidence type="ECO:0000313" key="1">
    <source>
        <dbReference type="EMBL" id="KGR75011.1"/>
    </source>
</evidence>
<keyword evidence="2" id="KW-1185">Reference proteome</keyword>
<accession>A0A0A3HQX8</accession>
<comment type="caution">
    <text evidence="1">The sequence shown here is derived from an EMBL/GenBank/DDBJ whole genome shotgun (WGS) entry which is preliminary data.</text>
</comment>
<evidence type="ECO:0000313" key="2">
    <source>
        <dbReference type="Proteomes" id="UP000030416"/>
    </source>
</evidence>
<dbReference type="Proteomes" id="UP000030416">
    <property type="component" value="Unassembled WGS sequence"/>
</dbReference>
<sequence>MGVKITGLNKLKKLQKGAKELSETKSIPITELLTDTFLIKNTDFNGFVEFENSEIFNKYKNIEDIPDDEMDEFIRNKSNFDSWEDLLSNATEEYVVKRLGF</sequence>
<dbReference type="RefSeq" id="WP_036189833.1">
    <property type="nucleotide sequence ID" value="NZ_AVDA01000033.1"/>
</dbReference>